<dbReference type="Pfam" id="PF13632">
    <property type="entry name" value="Glyco_trans_2_3"/>
    <property type="match status" value="1"/>
</dbReference>
<reference evidence="3 4" key="1">
    <citation type="submission" date="2017-04" db="EMBL/GenBank/DDBJ databases">
        <title>MLSA of the genus Halorubrum.</title>
        <authorList>
            <person name="De La Haba R."/>
            <person name="Sanchez-Porro C."/>
            <person name="Infante-Dominguez C."/>
            <person name="Ventosa A."/>
        </authorList>
    </citation>
    <scope>NUCLEOTIDE SEQUENCE [LARGE SCALE GENOMIC DNA]</scope>
    <source>
        <strain evidence="3 4">DSM 17463</strain>
    </source>
</reference>
<evidence type="ECO:0000313" key="3">
    <source>
        <dbReference type="EMBL" id="OSO92929.1"/>
    </source>
</evidence>
<dbReference type="EMBL" id="NEDJ01000085">
    <property type="protein sequence ID" value="OSO92929.1"/>
    <property type="molecule type" value="Genomic_DNA"/>
</dbReference>
<comment type="caution">
    <text evidence="3">The sequence shown here is derived from an EMBL/GenBank/DDBJ whole genome shotgun (WGS) entry which is preliminary data.</text>
</comment>
<feature type="transmembrane region" description="Helical" evidence="1">
    <location>
        <begin position="376"/>
        <end position="399"/>
    </location>
</feature>
<feature type="transmembrane region" description="Helical" evidence="1">
    <location>
        <begin position="54"/>
        <end position="79"/>
    </location>
</feature>
<keyword evidence="1" id="KW-0472">Membrane</keyword>
<dbReference type="AlphaFoldDB" id="A0A1X4G8J0"/>
<evidence type="ECO:0000313" key="4">
    <source>
        <dbReference type="Proteomes" id="UP000193587"/>
    </source>
</evidence>
<feature type="transmembrane region" description="Helical" evidence="1">
    <location>
        <begin position="345"/>
        <end position="364"/>
    </location>
</feature>
<sequence>MNTERIALIAVTLALVVGGLATLFAPTVVAGPGGAPGQAAVTTAVADGGLGSLFGLALWGVTLLFGATALVWFVFAAVVGAGHETPPNEYGLDEIQVRIMTVDAAEVVQETVDSLPEGLADVHVIAESPVDVTGATVHAVPEACTCDAVRKGRAQEWARQSLDCGKAFVLYLDEDSVVEALDGLPDADIVQLREKPRLTGSNLSYLADMYRMGVQIEQRAFARLSIPLFAWGGGIAVRSEVEDETTWDRETLVEDTAFVWAAFRELDVTFALSDAVCRNEAPPSLYEILQQRRRWAAGNVRASTMLPLRYELLTRVRNYAWALSPIVTLLVVPLSLLGVTIAHSGLFFAASMGLALCTLGWFLLGVRYYGDDHRRWALAVPLAPLITVVHSMGTVAGIVNPPETFRVTTKVGSE</sequence>
<feature type="domain" description="Glycosyltransferase 2-like" evidence="2">
    <location>
        <begin position="171"/>
        <end position="363"/>
    </location>
</feature>
<dbReference type="STRING" id="1121945.GCA_000421805_01093"/>
<organism evidence="3 4">
    <name type="scientific">Halorubrum ezzemoulense DSM 17463</name>
    <dbReference type="NCBI Taxonomy" id="1121945"/>
    <lineage>
        <taxon>Archaea</taxon>
        <taxon>Methanobacteriati</taxon>
        <taxon>Methanobacteriota</taxon>
        <taxon>Stenosarchaea group</taxon>
        <taxon>Halobacteria</taxon>
        <taxon>Halobacteriales</taxon>
        <taxon>Haloferacaceae</taxon>
        <taxon>Halorubrum</taxon>
    </lineage>
</organism>
<name>A0A1X4G8J0_HALEZ</name>
<dbReference type="RefSeq" id="WP_085682858.1">
    <property type="nucleotide sequence ID" value="NZ_NEDJ01000085.1"/>
</dbReference>
<keyword evidence="1" id="KW-1133">Transmembrane helix</keyword>
<proteinExistence type="predicted"/>
<dbReference type="InterPro" id="IPR001173">
    <property type="entry name" value="Glyco_trans_2-like"/>
</dbReference>
<evidence type="ECO:0000256" key="1">
    <source>
        <dbReference type="SAM" id="Phobius"/>
    </source>
</evidence>
<keyword evidence="1" id="KW-0812">Transmembrane</keyword>
<protein>
    <recommendedName>
        <fullName evidence="2">Glycosyltransferase 2-like domain-containing protein</fullName>
    </recommendedName>
</protein>
<dbReference type="eggNOG" id="arCOG01389">
    <property type="taxonomic scope" value="Archaea"/>
</dbReference>
<accession>A0A1X4G8J0</accession>
<feature type="transmembrane region" description="Helical" evidence="1">
    <location>
        <begin position="319"/>
        <end position="339"/>
    </location>
</feature>
<gene>
    <name evidence="3" type="ORF">B9H04_15875</name>
</gene>
<evidence type="ECO:0000259" key="2">
    <source>
        <dbReference type="Pfam" id="PF13632"/>
    </source>
</evidence>
<dbReference type="Proteomes" id="UP000193587">
    <property type="component" value="Unassembled WGS sequence"/>
</dbReference>